<dbReference type="STRING" id="1123755.SAMN05444714_0538"/>
<protein>
    <submittedName>
        <fullName evidence="7">Ceramidase</fullName>
    </submittedName>
</protein>
<gene>
    <name evidence="7" type="ORF">SAMN05444714_0538</name>
</gene>
<feature type="transmembrane region" description="Helical" evidence="6">
    <location>
        <begin position="154"/>
        <end position="174"/>
    </location>
</feature>
<evidence type="ECO:0000256" key="1">
    <source>
        <dbReference type="ARBA" id="ARBA00004141"/>
    </source>
</evidence>
<evidence type="ECO:0000256" key="4">
    <source>
        <dbReference type="ARBA" id="ARBA00022989"/>
    </source>
</evidence>
<dbReference type="RefSeq" id="WP_090203646.1">
    <property type="nucleotide sequence ID" value="NZ_FOZM01000001.1"/>
</dbReference>
<dbReference type="GO" id="GO:0016020">
    <property type="term" value="C:membrane"/>
    <property type="evidence" value="ECO:0007669"/>
    <property type="project" value="UniProtKB-SubCell"/>
</dbReference>
<feature type="transmembrane region" description="Helical" evidence="6">
    <location>
        <begin position="23"/>
        <end position="40"/>
    </location>
</feature>
<feature type="transmembrane region" description="Helical" evidence="6">
    <location>
        <begin position="125"/>
        <end position="147"/>
    </location>
</feature>
<comment type="subcellular location">
    <subcellularLocation>
        <location evidence="1">Membrane</location>
        <topology evidence="1">Multi-pass membrane protein</topology>
    </subcellularLocation>
</comment>
<keyword evidence="8" id="KW-1185">Reference proteome</keyword>
<proteinExistence type="predicted"/>
<evidence type="ECO:0000256" key="2">
    <source>
        <dbReference type="ARBA" id="ARBA00022692"/>
    </source>
</evidence>
<dbReference type="OrthoDB" id="277121at2"/>
<dbReference type="InterPro" id="IPR008901">
    <property type="entry name" value="ACER"/>
</dbReference>
<evidence type="ECO:0000313" key="7">
    <source>
        <dbReference type="EMBL" id="SFS02731.1"/>
    </source>
</evidence>
<dbReference type="GO" id="GO:0006672">
    <property type="term" value="P:ceramide metabolic process"/>
    <property type="evidence" value="ECO:0007669"/>
    <property type="project" value="InterPro"/>
</dbReference>
<dbReference type="AlphaFoldDB" id="A0A1I6LGZ4"/>
<name>A0A1I6LGZ4_9RHOB</name>
<evidence type="ECO:0000256" key="5">
    <source>
        <dbReference type="ARBA" id="ARBA00023136"/>
    </source>
</evidence>
<evidence type="ECO:0000313" key="8">
    <source>
        <dbReference type="Proteomes" id="UP000198926"/>
    </source>
</evidence>
<organism evidence="7 8">
    <name type="scientific">Yoonia litorea</name>
    <dbReference type="NCBI Taxonomy" id="1123755"/>
    <lineage>
        <taxon>Bacteria</taxon>
        <taxon>Pseudomonadati</taxon>
        <taxon>Pseudomonadota</taxon>
        <taxon>Alphaproteobacteria</taxon>
        <taxon>Rhodobacterales</taxon>
        <taxon>Paracoccaceae</taxon>
        <taxon>Yoonia</taxon>
    </lineage>
</organism>
<feature type="transmembrane region" description="Helical" evidence="6">
    <location>
        <begin position="47"/>
        <end position="66"/>
    </location>
</feature>
<sequence>MNWFEQVDLYCERTDFTYWSEPLNATTNLAFIIAAIIFWRRSAGLPMARALSGILFVIGVGSFLFHTHATNWAMMADVLPIGIFILTYLFVVNRDMVPMGGWLAVFATALFIPYAAIVVPVLNRIPFIAISNFYWTVPILLVLYAAFLRKRPGIAQGFLFGAGLLSLSIVIRSLDQILCDVFPIGTHFMWHVLNGIMLGWMIHVYIRHMLATGAAGR</sequence>
<keyword evidence="5 6" id="KW-0472">Membrane</keyword>
<feature type="transmembrane region" description="Helical" evidence="6">
    <location>
        <begin position="99"/>
        <end position="119"/>
    </location>
</feature>
<keyword evidence="3" id="KW-0378">Hydrolase</keyword>
<keyword evidence="4 6" id="KW-1133">Transmembrane helix</keyword>
<feature type="transmembrane region" description="Helical" evidence="6">
    <location>
        <begin position="186"/>
        <end position="206"/>
    </location>
</feature>
<dbReference type="Pfam" id="PF05875">
    <property type="entry name" value="Ceramidase"/>
    <property type="match status" value="1"/>
</dbReference>
<dbReference type="EMBL" id="FOZM01000001">
    <property type="protein sequence ID" value="SFS02731.1"/>
    <property type="molecule type" value="Genomic_DNA"/>
</dbReference>
<reference evidence="7 8" key="1">
    <citation type="submission" date="2016-10" db="EMBL/GenBank/DDBJ databases">
        <authorList>
            <person name="de Groot N.N."/>
        </authorList>
    </citation>
    <scope>NUCLEOTIDE SEQUENCE [LARGE SCALE GENOMIC DNA]</scope>
    <source>
        <strain evidence="7 8">DSM 29433</strain>
    </source>
</reference>
<evidence type="ECO:0000256" key="6">
    <source>
        <dbReference type="SAM" id="Phobius"/>
    </source>
</evidence>
<dbReference type="GO" id="GO:0016811">
    <property type="term" value="F:hydrolase activity, acting on carbon-nitrogen (but not peptide) bonds, in linear amides"/>
    <property type="evidence" value="ECO:0007669"/>
    <property type="project" value="InterPro"/>
</dbReference>
<feature type="transmembrane region" description="Helical" evidence="6">
    <location>
        <begin position="72"/>
        <end position="92"/>
    </location>
</feature>
<dbReference type="Proteomes" id="UP000198926">
    <property type="component" value="Unassembled WGS sequence"/>
</dbReference>
<keyword evidence="2 6" id="KW-0812">Transmembrane</keyword>
<accession>A0A1I6LGZ4</accession>
<evidence type="ECO:0000256" key="3">
    <source>
        <dbReference type="ARBA" id="ARBA00022801"/>
    </source>
</evidence>